<feature type="compositionally biased region" description="Basic residues" evidence="1">
    <location>
        <begin position="323"/>
        <end position="337"/>
    </location>
</feature>
<dbReference type="AlphaFoldDB" id="A0AAV7N5R3"/>
<feature type="compositionally biased region" description="Basic residues" evidence="1">
    <location>
        <begin position="265"/>
        <end position="275"/>
    </location>
</feature>
<keyword evidence="3" id="KW-1185">Reference proteome</keyword>
<feature type="compositionally biased region" description="Basic residues" evidence="1">
    <location>
        <begin position="407"/>
        <end position="421"/>
    </location>
</feature>
<dbReference type="Proteomes" id="UP001066276">
    <property type="component" value="Chromosome 9"/>
</dbReference>
<feature type="compositionally biased region" description="Basic residues" evidence="1">
    <location>
        <begin position="223"/>
        <end position="232"/>
    </location>
</feature>
<feature type="region of interest" description="Disordered" evidence="1">
    <location>
        <begin position="93"/>
        <end position="130"/>
    </location>
</feature>
<accession>A0AAV7N5R3</accession>
<dbReference type="EMBL" id="JANPWB010000013">
    <property type="protein sequence ID" value="KAJ1111361.1"/>
    <property type="molecule type" value="Genomic_DNA"/>
</dbReference>
<name>A0AAV7N5R3_PLEWA</name>
<evidence type="ECO:0000313" key="2">
    <source>
        <dbReference type="EMBL" id="KAJ1111361.1"/>
    </source>
</evidence>
<sequence>MLARPGVSSAQSAPHCPRLLKGGGAVGENLRGVHLSIHFMTQTQCRFQETAINPCNKVLLNQQGRADDRKPRPRPVRTISARSQCITAGVSKAPGGGHQGDHHHLSASRSPQPALTAPRGARCVRSSDAGVMAPRRARLGAAPRAPDSAHPRSCSIRTLTLAVPVQARNPGLASAGSFSSLQPAPQHGPASARHSTGRQARATARAGKHVPQHGRQARQSTAGKHKAQHGRQARATARAGKHTPQHGPASARHSTGRQAYATARAGKHTAQHGRQARATARAGKRAQQHGPASARHSTGRQAYATARAGKHTPQHGPASARARSGKHATARAGKHAPQHGPASMRHSTGRQAYATARAGKRQSTVRQARHSTGRQACATARAGKRAPQHGPASIRQSTGRQAYARARAGKHATARAGKHSPQHGPASAPQHGPGHSH</sequence>
<feature type="compositionally biased region" description="Basic residues" evidence="1">
    <location>
        <begin position="206"/>
        <end position="216"/>
    </location>
</feature>
<gene>
    <name evidence="2" type="ORF">NDU88_008697</name>
</gene>
<evidence type="ECO:0000313" key="3">
    <source>
        <dbReference type="Proteomes" id="UP001066276"/>
    </source>
</evidence>
<evidence type="ECO:0000256" key="1">
    <source>
        <dbReference type="SAM" id="MobiDB-lite"/>
    </source>
</evidence>
<protein>
    <submittedName>
        <fullName evidence="2">Uncharacterized protein</fullName>
    </submittedName>
</protein>
<comment type="caution">
    <text evidence="2">The sequence shown here is derived from an EMBL/GenBank/DDBJ whole genome shotgun (WGS) entry which is preliminary data.</text>
</comment>
<proteinExistence type="predicted"/>
<feature type="region of interest" description="Disordered" evidence="1">
    <location>
        <begin position="174"/>
        <end position="437"/>
    </location>
</feature>
<reference evidence="2" key="1">
    <citation type="journal article" date="2022" name="bioRxiv">
        <title>Sequencing and chromosome-scale assembly of the giantPleurodeles waltlgenome.</title>
        <authorList>
            <person name="Brown T."/>
            <person name="Elewa A."/>
            <person name="Iarovenko S."/>
            <person name="Subramanian E."/>
            <person name="Araus A.J."/>
            <person name="Petzold A."/>
            <person name="Susuki M."/>
            <person name="Suzuki K.-i.T."/>
            <person name="Hayashi T."/>
            <person name="Toyoda A."/>
            <person name="Oliveira C."/>
            <person name="Osipova E."/>
            <person name="Leigh N.D."/>
            <person name="Simon A."/>
            <person name="Yun M.H."/>
        </authorList>
    </citation>
    <scope>NUCLEOTIDE SEQUENCE</scope>
    <source>
        <strain evidence="2">20211129_DDA</strain>
        <tissue evidence="2">Liver</tissue>
    </source>
</reference>
<organism evidence="2 3">
    <name type="scientific">Pleurodeles waltl</name>
    <name type="common">Iberian ribbed newt</name>
    <dbReference type="NCBI Taxonomy" id="8319"/>
    <lineage>
        <taxon>Eukaryota</taxon>
        <taxon>Metazoa</taxon>
        <taxon>Chordata</taxon>
        <taxon>Craniata</taxon>
        <taxon>Vertebrata</taxon>
        <taxon>Euteleostomi</taxon>
        <taxon>Amphibia</taxon>
        <taxon>Batrachia</taxon>
        <taxon>Caudata</taxon>
        <taxon>Salamandroidea</taxon>
        <taxon>Salamandridae</taxon>
        <taxon>Pleurodelinae</taxon>
        <taxon>Pleurodeles</taxon>
    </lineage>
</organism>